<evidence type="ECO:0000256" key="1">
    <source>
        <dbReference type="SAM" id="SignalP"/>
    </source>
</evidence>
<comment type="caution">
    <text evidence="2">The sequence shown here is derived from an EMBL/GenBank/DDBJ whole genome shotgun (WGS) entry which is preliminary data.</text>
</comment>
<evidence type="ECO:0000313" key="2">
    <source>
        <dbReference type="EMBL" id="GFH07327.1"/>
    </source>
</evidence>
<name>A0A699YAW7_HAELA</name>
<keyword evidence="3" id="KW-1185">Reference proteome</keyword>
<accession>A0A699YAW7</accession>
<keyword evidence="1" id="KW-0732">Signal</keyword>
<sequence>MRRMAALSVFMLSALAQAFLASGQAVMQSARATQRSVDILLTHPLPTKGCGVIACKLSHAHNQALAVVPATLQTQQGTTMAHCELPASMAELIGDVTAQLLCDQ</sequence>
<organism evidence="2 3">
    <name type="scientific">Haematococcus lacustris</name>
    <name type="common">Green alga</name>
    <name type="synonym">Haematococcus pluvialis</name>
    <dbReference type="NCBI Taxonomy" id="44745"/>
    <lineage>
        <taxon>Eukaryota</taxon>
        <taxon>Viridiplantae</taxon>
        <taxon>Chlorophyta</taxon>
        <taxon>core chlorophytes</taxon>
        <taxon>Chlorophyceae</taxon>
        <taxon>CS clade</taxon>
        <taxon>Chlamydomonadales</taxon>
        <taxon>Haematococcaceae</taxon>
        <taxon>Haematococcus</taxon>
    </lineage>
</organism>
<reference evidence="2 3" key="1">
    <citation type="submission" date="2020-02" db="EMBL/GenBank/DDBJ databases">
        <title>Draft genome sequence of Haematococcus lacustris strain NIES-144.</title>
        <authorList>
            <person name="Morimoto D."/>
            <person name="Nakagawa S."/>
            <person name="Yoshida T."/>
            <person name="Sawayama S."/>
        </authorList>
    </citation>
    <scope>NUCLEOTIDE SEQUENCE [LARGE SCALE GENOMIC DNA]</scope>
    <source>
        <strain evidence="2 3">NIES-144</strain>
    </source>
</reference>
<dbReference type="AlphaFoldDB" id="A0A699YAW7"/>
<protein>
    <submittedName>
        <fullName evidence="2">Uncharacterized protein</fullName>
    </submittedName>
</protein>
<feature type="signal peptide" evidence="1">
    <location>
        <begin position="1"/>
        <end position="16"/>
    </location>
</feature>
<evidence type="ECO:0000313" key="3">
    <source>
        <dbReference type="Proteomes" id="UP000485058"/>
    </source>
</evidence>
<feature type="non-terminal residue" evidence="2">
    <location>
        <position position="1"/>
    </location>
</feature>
<feature type="chain" id="PRO_5025467643" evidence="1">
    <location>
        <begin position="17"/>
        <end position="104"/>
    </location>
</feature>
<dbReference type="Proteomes" id="UP000485058">
    <property type="component" value="Unassembled WGS sequence"/>
</dbReference>
<dbReference type="EMBL" id="BLLF01000088">
    <property type="protein sequence ID" value="GFH07327.1"/>
    <property type="molecule type" value="Genomic_DNA"/>
</dbReference>
<proteinExistence type="predicted"/>
<feature type="non-terminal residue" evidence="2">
    <location>
        <position position="104"/>
    </location>
</feature>
<gene>
    <name evidence="2" type="ORF">HaLaN_02112</name>
</gene>